<dbReference type="FunFam" id="1.10.630.10:FF:000047">
    <property type="entry name" value="Cytochrome P450 monooxygenase"/>
    <property type="match status" value="1"/>
</dbReference>
<evidence type="ECO:0000256" key="13">
    <source>
        <dbReference type="RuleBase" id="RU000461"/>
    </source>
</evidence>
<dbReference type="GO" id="GO:0004497">
    <property type="term" value="F:monooxygenase activity"/>
    <property type="evidence" value="ECO:0007669"/>
    <property type="project" value="UniProtKB-KW"/>
</dbReference>
<dbReference type="GO" id="GO:0016020">
    <property type="term" value="C:membrane"/>
    <property type="evidence" value="ECO:0007669"/>
    <property type="project" value="UniProtKB-SubCell"/>
</dbReference>
<dbReference type="PRINTS" id="PR00463">
    <property type="entry name" value="EP450I"/>
</dbReference>
<comment type="subcellular location">
    <subcellularLocation>
        <location evidence="2">Membrane</location>
        <topology evidence="2">Single-pass membrane protein</topology>
    </subcellularLocation>
</comment>
<dbReference type="PANTHER" id="PTHR24305:SF210">
    <property type="entry name" value="CYTOCHROME P450 MONOOXYGENASE ASQL-RELATED"/>
    <property type="match status" value="1"/>
</dbReference>
<evidence type="ECO:0000256" key="10">
    <source>
        <dbReference type="ARBA" id="ARBA00023033"/>
    </source>
</evidence>
<comment type="cofactor">
    <cofactor evidence="1 12">
        <name>heme</name>
        <dbReference type="ChEBI" id="CHEBI:30413"/>
    </cofactor>
</comment>
<dbReference type="GO" id="GO:0016705">
    <property type="term" value="F:oxidoreductase activity, acting on paired donors, with incorporation or reduction of molecular oxygen"/>
    <property type="evidence" value="ECO:0007669"/>
    <property type="project" value="InterPro"/>
</dbReference>
<gene>
    <name evidence="15" type="ORF">BU16DRAFT_612967</name>
</gene>
<dbReference type="Proteomes" id="UP000799750">
    <property type="component" value="Unassembled WGS sequence"/>
</dbReference>
<dbReference type="PROSITE" id="PS00086">
    <property type="entry name" value="CYTOCHROME_P450"/>
    <property type="match status" value="1"/>
</dbReference>
<keyword evidence="5 14" id="KW-0812">Transmembrane</keyword>
<dbReference type="InterPro" id="IPR002401">
    <property type="entry name" value="Cyt_P450_E_grp-I"/>
</dbReference>
<evidence type="ECO:0000256" key="9">
    <source>
        <dbReference type="ARBA" id="ARBA00023004"/>
    </source>
</evidence>
<evidence type="ECO:0000313" key="15">
    <source>
        <dbReference type="EMBL" id="KAF2500967.1"/>
    </source>
</evidence>
<evidence type="ECO:0000256" key="4">
    <source>
        <dbReference type="ARBA" id="ARBA00022617"/>
    </source>
</evidence>
<keyword evidence="4 12" id="KW-0349">Heme</keyword>
<protein>
    <submittedName>
        <fullName evidence="15">Putative toxin biosynthesis cytochrome P450 monooxygenase</fullName>
    </submittedName>
</protein>
<evidence type="ECO:0000256" key="12">
    <source>
        <dbReference type="PIRSR" id="PIRSR602401-1"/>
    </source>
</evidence>
<keyword evidence="6 12" id="KW-0479">Metal-binding</keyword>
<keyword evidence="10 13" id="KW-0503">Monooxygenase</keyword>
<dbReference type="InterPro" id="IPR036396">
    <property type="entry name" value="Cyt_P450_sf"/>
</dbReference>
<keyword evidence="11 14" id="KW-0472">Membrane</keyword>
<evidence type="ECO:0000256" key="11">
    <source>
        <dbReference type="ARBA" id="ARBA00023136"/>
    </source>
</evidence>
<comment type="similarity">
    <text evidence="3 13">Belongs to the cytochrome P450 family.</text>
</comment>
<dbReference type="PRINTS" id="PR00385">
    <property type="entry name" value="P450"/>
</dbReference>
<dbReference type="InterPro" id="IPR001128">
    <property type="entry name" value="Cyt_P450"/>
</dbReference>
<dbReference type="PANTHER" id="PTHR24305">
    <property type="entry name" value="CYTOCHROME P450"/>
    <property type="match status" value="1"/>
</dbReference>
<keyword evidence="9 12" id="KW-0408">Iron</keyword>
<evidence type="ECO:0000256" key="3">
    <source>
        <dbReference type="ARBA" id="ARBA00010617"/>
    </source>
</evidence>
<sequence>MGVDSGFSVSGVFTIAGVVLLGSLSSVLLYFIATAIYNIYFHPLSSFPGPKSWAASSIPFSLSHMRGTFAFDVLKLHDKYGEVFRMGPNQISFINGDAWKDIYAYRSDRPHFTKDKTNYFTPLNGVESIHSAKDDGVHSRHRRLLAHAFSEKALREQESLLTTYMNLLVVQLKKQSGPVDMVRWLNYTTFDLIGDLTFGEPFGCLRDSEYHPWVAIVFQSMRASAFVVAGRQWPALASMLVKLMPKSLSQKIQDHWDLSVNRLNRRLATKTDRPDFVTYLQRQTGEKGLSLEEMHSNAPLLMIAGSETTGTALSACLYYLASNPAVFQKLRKEFDAAIKSDEDITIVNTSDLKYMTNVLNETMRIYNPVPGDLPREAPKEGITVAGYWLPPYTRASMGIYAASHSERNFRDPYEFVPERWDDDNSMYANDQKSAFQPFSTGPRNCIGKNLAWAEMRLILSKLLFNFDIELLPESRNWVDQKMFVLWEKHPLMLSLKPRH</sequence>
<accession>A0A6A6RC09</accession>
<keyword evidence="8 13" id="KW-0560">Oxidoreductase</keyword>
<dbReference type="GO" id="GO:0005506">
    <property type="term" value="F:iron ion binding"/>
    <property type="evidence" value="ECO:0007669"/>
    <property type="project" value="InterPro"/>
</dbReference>
<evidence type="ECO:0000256" key="8">
    <source>
        <dbReference type="ARBA" id="ARBA00023002"/>
    </source>
</evidence>
<evidence type="ECO:0000256" key="2">
    <source>
        <dbReference type="ARBA" id="ARBA00004167"/>
    </source>
</evidence>
<evidence type="ECO:0000256" key="7">
    <source>
        <dbReference type="ARBA" id="ARBA00022989"/>
    </source>
</evidence>
<evidence type="ECO:0000256" key="5">
    <source>
        <dbReference type="ARBA" id="ARBA00022692"/>
    </source>
</evidence>
<proteinExistence type="inferred from homology"/>
<reference evidence="15" key="1">
    <citation type="journal article" date="2020" name="Stud. Mycol.">
        <title>101 Dothideomycetes genomes: a test case for predicting lifestyles and emergence of pathogens.</title>
        <authorList>
            <person name="Haridas S."/>
            <person name="Albert R."/>
            <person name="Binder M."/>
            <person name="Bloem J."/>
            <person name="Labutti K."/>
            <person name="Salamov A."/>
            <person name="Andreopoulos B."/>
            <person name="Baker S."/>
            <person name="Barry K."/>
            <person name="Bills G."/>
            <person name="Bluhm B."/>
            <person name="Cannon C."/>
            <person name="Castanera R."/>
            <person name="Culley D."/>
            <person name="Daum C."/>
            <person name="Ezra D."/>
            <person name="Gonzalez J."/>
            <person name="Henrissat B."/>
            <person name="Kuo A."/>
            <person name="Liang C."/>
            <person name="Lipzen A."/>
            <person name="Lutzoni F."/>
            <person name="Magnuson J."/>
            <person name="Mondo S."/>
            <person name="Nolan M."/>
            <person name="Ohm R."/>
            <person name="Pangilinan J."/>
            <person name="Park H.-J."/>
            <person name="Ramirez L."/>
            <person name="Alfaro M."/>
            <person name="Sun H."/>
            <person name="Tritt A."/>
            <person name="Yoshinaga Y."/>
            <person name="Zwiers L.-H."/>
            <person name="Turgeon B."/>
            <person name="Goodwin S."/>
            <person name="Spatafora J."/>
            <person name="Crous P."/>
            <person name="Grigoriev I."/>
        </authorList>
    </citation>
    <scope>NUCLEOTIDE SEQUENCE</scope>
    <source>
        <strain evidence="15">CBS 269.34</strain>
    </source>
</reference>
<keyword evidence="7 14" id="KW-1133">Transmembrane helix</keyword>
<name>A0A6A6RC09_9PEZI</name>
<dbReference type="AlphaFoldDB" id="A0A6A6RC09"/>
<dbReference type="OrthoDB" id="1470350at2759"/>
<feature type="transmembrane region" description="Helical" evidence="14">
    <location>
        <begin position="12"/>
        <end position="41"/>
    </location>
</feature>
<evidence type="ECO:0000256" key="1">
    <source>
        <dbReference type="ARBA" id="ARBA00001971"/>
    </source>
</evidence>
<dbReference type="SUPFAM" id="SSF48264">
    <property type="entry name" value="Cytochrome P450"/>
    <property type="match status" value="1"/>
</dbReference>
<dbReference type="GO" id="GO:0020037">
    <property type="term" value="F:heme binding"/>
    <property type="evidence" value="ECO:0007669"/>
    <property type="project" value="InterPro"/>
</dbReference>
<dbReference type="CDD" id="cd11058">
    <property type="entry name" value="CYP60B-like"/>
    <property type="match status" value="1"/>
</dbReference>
<keyword evidence="16" id="KW-1185">Reference proteome</keyword>
<dbReference type="InterPro" id="IPR050121">
    <property type="entry name" value="Cytochrome_P450_monoxygenase"/>
</dbReference>
<evidence type="ECO:0000256" key="14">
    <source>
        <dbReference type="SAM" id="Phobius"/>
    </source>
</evidence>
<feature type="binding site" description="axial binding residue" evidence="12">
    <location>
        <position position="445"/>
    </location>
    <ligand>
        <name>heme</name>
        <dbReference type="ChEBI" id="CHEBI:30413"/>
    </ligand>
    <ligandPart>
        <name>Fe</name>
        <dbReference type="ChEBI" id="CHEBI:18248"/>
    </ligandPart>
</feature>
<evidence type="ECO:0000313" key="16">
    <source>
        <dbReference type="Proteomes" id="UP000799750"/>
    </source>
</evidence>
<organism evidence="15 16">
    <name type="scientific">Lophium mytilinum</name>
    <dbReference type="NCBI Taxonomy" id="390894"/>
    <lineage>
        <taxon>Eukaryota</taxon>
        <taxon>Fungi</taxon>
        <taxon>Dikarya</taxon>
        <taxon>Ascomycota</taxon>
        <taxon>Pezizomycotina</taxon>
        <taxon>Dothideomycetes</taxon>
        <taxon>Pleosporomycetidae</taxon>
        <taxon>Mytilinidiales</taxon>
        <taxon>Mytilinidiaceae</taxon>
        <taxon>Lophium</taxon>
    </lineage>
</organism>
<dbReference type="Pfam" id="PF00067">
    <property type="entry name" value="p450"/>
    <property type="match status" value="1"/>
</dbReference>
<dbReference type="InterPro" id="IPR017972">
    <property type="entry name" value="Cyt_P450_CS"/>
</dbReference>
<dbReference type="GO" id="GO:0009403">
    <property type="term" value="P:toxin biosynthetic process"/>
    <property type="evidence" value="ECO:0007669"/>
    <property type="project" value="UniProtKB-ARBA"/>
</dbReference>
<dbReference type="Gene3D" id="1.10.630.10">
    <property type="entry name" value="Cytochrome P450"/>
    <property type="match status" value="1"/>
</dbReference>
<dbReference type="EMBL" id="MU004182">
    <property type="protein sequence ID" value="KAF2500967.1"/>
    <property type="molecule type" value="Genomic_DNA"/>
</dbReference>
<evidence type="ECO:0000256" key="6">
    <source>
        <dbReference type="ARBA" id="ARBA00022723"/>
    </source>
</evidence>